<dbReference type="OrthoDB" id="7876889at2"/>
<gene>
    <name evidence="4" type="ORF">C8N34_11662</name>
</gene>
<dbReference type="Gene3D" id="2.30.30.240">
    <property type="entry name" value="PRC-barrel domain"/>
    <property type="match status" value="2"/>
</dbReference>
<feature type="domain" description="PRC-barrel" evidence="3">
    <location>
        <begin position="96"/>
        <end position="154"/>
    </location>
</feature>
<feature type="region of interest" description="Disordered" evidence="1">
    <location>
        <begin position="193"/>
        <end position="218"/>
    </location>
</feature>
<dbReference type="AlphaFoldDB" id="A0A2T6ARY7"/>
<dbReference type="EMBL" id="QBKP01000016">
    <property type="protein sequence ID" value="PTX46585.1"/>
    <property type="molecule type" value="Genomic_DNA"/>
</dbReference>
<evidence type="ECO:0000256" key="1">
    <source>
        <dbReference type="SAM" id="MobiDB-lite"/>
    </source>
</evidence>
<keyword evidence="5" id="KW-1185">Reference proteome</keyword>
<dbReference type="Pfam" id="PF05239">
    <property type="entry name" value="PRC"/>
    <property type="match status" value="2"/>
</dbReference>
<evidence type="ECO:0000256" key="2">
    <source>
        <dbReference type="SAM" id="SignalP"/>
    </source>
</evidence>
<proteinExistence type="predicted"/>
<reference evidence="4 5" key="1">
    <citation type="submission" date="2018-04" db="EMBL/GenBank/DDBJ databases">
        <title>Genomic Encyclopedia of Archaeal and Bacterial Type Strains, Phase II (KMG-II): from individual species to whole genera.</title>
        <authorList>
            <person name="Goeker M."/>
        </authorList>
    </citation>
    <scope>NUCLEOTIDE SEQUENCE [LARGE SCALE GENOMIC DNA]</scope>
    <source>
        <strain evidence="4 5">DSM 21823</strain>
    </source>
</reference>
<dbReference type="PANTHER" id="PTHR36505:SF1">
    <property type="entry name" value="BLR1072 PROTEIN"/>
    <property type="match status" value="1"/>
</dbReference>
<evidence type="ECO:0000313" key="4">
    <source>
        <dbReference type="EMBL" id="PTX46585.1"/>
    </source>
</evidence>
<dbReference type="PANTHER" id="PTHR36505">
    <property type="entry name" value="BLR1072 PROTEIN"/>
    <property type="match status" value="1"/>
</dbReference>
<evidence type="ECO:0000259" key="3">
    <source>
        <dbReference type="Pfam" id="PF05239"/>
    </source>
</evidence>
<dbReference type="Proteomes" id="UP000244224">
    <property type="component" value="Unassembled WGS sequence"/>
</dbReference>
<feature type="chain" id="PRO_5015712582" evidence="2">
    <location>
        <begin position="25"/>
        <end position="329"/>
    </location>
</feature>
<comment type="caution">
    <text evidence="4">The sequence shown here is derived from an EMBL/GenBank/DDBJ whole genome shotgun (WGS) entry which is preliminary data.</text>
</comment>
<feature type="signal peptide" evidence="2">
    <location>
        <begin position="1"/>
        <end position="24"/>
    </location>
</feature>
<name>A0A2T6ARY7_9RHOB</name>
<dbReference type="RefSeq" id="WP_108130217.1">
    <property type="nucleotide sequence ID" value="NZ_QBKP01000016.1"/>
</dbReference>
<dbReference type="SUPFAM" id="SSF50346">
    <property type="entry name" value="PRC-barrel domain"/>
    <property type="match status" value="2"/>
</dbReference>
<accession>A0A2T6ARY7</accession>
<evidence type="ECO:0000313" key="5">
    <source>
        <dbReference type="Proteomes" id="UP000244224"/>
    </source>
</evidence>
<dbReference type="InterPro" id="IPR027275">
    <property type="entry name" value="PRC-brl_dom"/>
</dbReference>
<dbReference type="InterPro" id="IPR011033">
    <property type="entry name" value="PRC_barrel-like_sf"/>
</dbReference>
<protein>
    <submittedName>
        <fullName evidence="4">PRC-barrel domain protein</fullName>
    </submittedName>
</protein>
<organism evidence="4 5">
    <name type="scientific">Gemmobacter caeni</name>
    <dbReference type="NCBI Taxonomy" id="589035"/>
    <lineage>
        <taxon>Bacteria</taxon>
        <taxon>Pseudomonadati</taxon>
        <taxon>Pseudomonadota</taxon>
        <taxon>Alphaproteobacteria</taxon>
        <taxon>Rhodobacterales</taxon>
        <taxon>Paracoccaceae</taxon>
        <taxon>Gemmobacter</taxon>
    </lineage>
</organism>
<keyword evidence="2" id="KW-0732">Signal</keyword>
<sequence>MKTLLNSTILALGLTAGMAGGVLADTATTTPDPAAPQTAAPANTMATDATASPYLTTIDQGVRASDFIGKRVWLTEADTSALNPDGYAEASADWQDAGEISDVILSRSGDTEAVLVDFGGFLGIGEKTVAIDMARLTMVPDADSPQDYFIVFNGTKTDLEAAPAFDTAMIFSTEAPAGDRADVTADPVATPVAPMATDTTTAPAANDPAATTAAPAETMAEAPATGAADGAVMGEPVDFTGVTEADLVGKRVYGPGEEDVGEVSAVTLDGNGAIQSVVVDVGGFLGIGEKSVSLTADMLRIAPDADGDGTVLHVSATEEQLKAMPEAAG</sequence>
<feature type="domain" description="PRC-barrel" evidence="3">
    <location>
        <begin position="245"/>
        <end position="320"/>
    </location>
</feature>